<reference evidence="2" key="1">
    <citation type="submission" date="2022-11" db="UniProtKB">
        <authorList>
            <consortium name="WormBaseParasite"/>
        </authorList>
    </citation>
    <scope>IDENTIFICATION</scope>
</reference>
<protein>
    <submittedName>
        <fullName evidence="2">Uncharacterized protein</fullName>
    </submittedName>
</protein>
<organism evidence="1 2">
    <name type="scientific">Panagrolaimus sp. ES5</name>
    <dbReference type="NCBI Taxonomy" id="591445"/>
    <lineage>
        <taxon>Eukaryota</taxon>
        <taxon>Metazoa</taxon>
        <taxon>Ecdysozoa</taxon>
        <taxon>Nematoda</taxon>
        <taxon>Chromadorea</taxon>
        <taxon>Rhabditida</taxon>
        <taxon>Tylenchina</taxon>
        <taxon>Panagrolaimomorpha</taxon>
        <taxon>Panagrolaimoidea</taxon>
        <taxon>Panagrolaimidae</taxon>
        <taxon>Panagrolaimus</taxon>
    </lineage>
</organism>
<name>A0AC34G0T5_9BILA</name>
<dbReference type="WBParaSite" id="ES5_v2.g22772.t1">
    <property type="protein sequence ID" value="ES5_v2.g22772.t1"/>
    <property type="gene ID" value="ES5_v2.g22772"/>
</dbReference>
<accession>A0AC34G0T5</accession>
<proteinExistence type="predicted"/>
<evidence type="ECO:0000313" key="1">
    <source>
        <dbReference type="Proteomes" id="UP000887579"/>
    </source>
</evidence>
<sequence>MIDSGLILTIMTAWAPVLNPLVTLIVVTQYRNFVLQWFKGITKKHSISVGTTGTTVANRLIFLLNYIYFPGTIFEPGGIDISPPPATDTTEGLKGFVGRPGKGENASTTIEPGGTGAKPPPGVETTLAPVRTWRRARYNDIITASLKIWLLI</sequence>
<evidence type="ECO:0000313" key="2">
    <source>
        <dbReference type="WBParaSite" id="ES5_v2.g22772.t1"/>
    </source>
</evidence>
<dbReference type="Proteomes" id="UP000887579">
    <property type="component" value="Unplaced"/>
</dbReference>